<dbReference type="SUPFAM" id="SSF51430">
    <property type="entry name" value="NAD(P)-linked oxidoreductase"/>
    <property type="match status" value="1"/>
</dbReference>
<accession>L8WID9</accession>
<dbReference type="HOGENOM" id="CLU_1705443_0_0_1"/>
<dbReference type="PROSITE" id="PS00063">
    <property type="entry name" value="ALDOKETO_REDUCTASE_3"/>
    <property type="match status" value="1"/>
</dbReference>
<organism evidence="1 2">
    <name type="scientific">Thanatephorus cucumeris (strain AG1-IA)</name>
    <name type="common">Rice sheath blight fungus</name>
    <name type="synonym">Rhizoctonia solani</name>
    <dbReference type="NCBI Taxonomy" id="983506"/>
    <lineage>
        <taxon>Eukaryota</taxon>
        <taxon>Fungi</taxon>
        <taxon>Dikarya</taxon>
        <taxon>Basidiomycota</taxon>
        <taxon>Agaricomycotina</taxon>
        <taxon>Agaricomycetes</taxon>
        <taxon>Cantharellales</taxon>
        <taxon>Ceratobasidiaceae</taxon>
        <taxon>Rhizoctonia</taxon>
        <taxon>Rhizoctonia solani AG-1</taxon>
    </lineage>
</organism>
<sequence length="154" mass="17034">MKVALLTNLRSRRSPKNTTRPQVRSSFPGVSRDHDLVILPKSVNAKRIAENVGIFDYDAEDTAAIDGINLNLRYNDASTDFGYVFFSDEKSPAKIADAFLELSKSAVAKAKATWLIATNARPNEPPWVSITCPVQSRTRPSRSDRHAHLALPIS</sequence>
<proteinExistence type="predicted"/>
<dbReference type="GO" id="GO:0016491">
    <property type="term" value="F:oxidoreductase activity"/>
    <property type="evidence" value="ECO:0007669"/>
    <property type="project" value="InterPro"/>
</dbReference>
<dbReference type="InterPro" id="IPR018170">
    <property type="entry name" value="Aldo/ket_reductase_CS"/>
</dbReference>
<gene>
    <name evidence="1" type="ORF">AG1IA_09846</name>
</gene>
<evidence type="ECO:0000313" key="1">
    <source>
        <dbReference type="EMBL" id="ELU36124.1"/>
    </source>
</evidence>
<dbReference type="Gene3D" id="3.20.20.100">
    <property type="entry name" value="NADP-dependent oxidoreductase domain"/>
    <property type="match status" value="1"/>
</dbReference>
<name>L8WID9_THACA</name>
<dbReference type="InterPro" id="IPR036812">
    <property type="entry name" value="NAD(P)_OxRdtase_dom_sf"/>
</dbReference>
<dbReference type="EMBL" id="AFRT01004239">
    <property type="protein sequence ID" value="ELU36124.1"/>
    <property type="molecule type" value="Genomic_DNA"/>
</dbReference>
<dbReference type="AlphaFoldDB" id="L8WID9"/>
<dbReference type="OrthoDB" id="416253at2759"/>
<dbReference type="Proteomes" id="UP000011668">
    <property type="component" value="Unassembled WGS sequence"/>
</dbReference>
<dbReference type="STRING" id="983506.L8WID9"/>
<reference evidence="1 2" key="1">
    <citation type="journal article" date="2013" name="Nat. Commun.">
        <title>The evolution and pathogenic mechanisms of the rice sheath blight pathogen.</title>
        <authorList>
            <person name="Zheng A."/>
            <person name="Lin R."/>
            <person name="Xu L."/>
            <person name="Qin P."/>
            <person name="Tang C."/>
            <person name="Ai P."/>
            <person name="Zhang D."/>
            <person name="Liu Y."/>
            <person name="Sun Z."/>
            <person name="Feng H."/>
            <person name="Wang Y."/>
            <person name="Chen Y."/>
            <person name="Liang X."/>
            <person name="Fu R."/>
            <person name="Li Q."/>
            <person name="Zhang J."/>
            <person name="Yu X."/>
            <person name="Xie Z."/>
            <person name="Ding L."/>
            <person name="Guan P."/>
            <person name="Tang J."/>
            <person name="Liang Y."/>
            <person name="Wang S."/>
            <person name="Deng Q."/>
            <person name="Li S."/>
            <person name="Zhu J."/>
            <person name="Wang L."/>
            <person name="Liu H."/>
            <person name="Li P."/>
        </authorList>
    </citation>
    <scope>NUCLEOTIDE SEQUENCE [LARGE SCALE GENOMIC DNA]</scope>
    <source>
        <strain evidence="2">AG-1 IA</strain>
    </source>
</reference>
<evidence type="ECO:0000313" key="2">
    <source>
        <dbReference type="Proteomes" id="UP000011668"/>
    </source>
</evidence>
<comment type="caution">
    <text evidence="1">The sequence shown here is derived from an EMBL/GenBank/DDBJ whole genome shotgun (WGS) entry which is preliminary data.</text>
</comment>
<keyword evidence="2" id="KW-1185">Reference proteome</keyword>
<protein>
    <submittedName>
        <fullName evidence="1">Uncharacterized protein</fullName>
    </submittedName>
</protein>